<dbReference type="EMBL" id="CGBR01000023">
    <property type="protein sequence ID" value="CFQ68368.1"/>
    <property type="molecule type" value="Genomic_DNA"/>
</dbReference>
<dbReference type="SUPFAM" id="SSF46575">
    <property type="entry name" value="DNA polymerase III theta subunit-like"/>
    <property type="match status" value="1"/>
</dbReference>
<accession>A0A0T7P796</accession>
<reference evidence="1 2" key="1">
    <citation type="submission" date="2015-03" db="EMBL/GenBank/DDBJ databases">
        <authorList>
            <person name="Murphy D."/>
        </authorList>
    </citation>
    <scope>NUCLEOTIDE SEQUENCE [LARGE SCALE GENOMIC DNA]</scope>
    <source>
        <strain evidence="1 2">IP26249</strain>
    </source>
</reference>
<gene>
    <name evidence="1" type="primary">holE_1</name>
    <name evidence="1" type="ORF">ERS137941_02998</name>
</gene>
<dbReference type="GO" id="GO:0003887">
    <property type="term" value="F:DNA-directed DNA polymerase activity"/>
    <property type="evidence" value="ECO:0007669"/>
    <property type="project" value="UniProtKB-EC"/>
</dbReference>
<dbReference type="Proteomes" id="UP000048841">
    <property type="component" value="Unassembled WGS sequence"/>
</dbReference>
<dbReference type="NCBIfam" id="NF008207">
    <property type="entry name" value="PRK10969.1"/>
    <property type="match status" value="1"/>
</dbReference>
<keyword evidence="1" id="KW-0808">Transferase</keyword>
<proteinExistence type="predicted"/>
<protein>
    <submittedName>
        <fullName evidence="1">DNA polymerase III subunit theta</fullName>
        <ecNumber evidence="1">2.7.7.7</ecNumber>
    </submittedName>
</protein>
<dbReference type="GO" id="GO:0003677">
    <property type="term" value="F:DNA binding"/>
    <property type="evidence" value="ECO:0007669"/>
    <property type="project" value="InterPro"/>
</dbReference>
<dbReference type="Pfam" id="PF06440">
    <property type="entry name" value="DNA_pol3_theta"/>
    <property type="match status" value="1"/>
</dbReference>
<dbReference type="InterPro" id="IPR009052">
    <property type="entry name" value="DNA_pol_III_theta_bac"/>
</dbReference>
<dbReference type="AlphaFoldDB" id="A0A0T7P796"/>
<evidence type="ECO:0000313" key="2">
    <source>
        <dbReference type="Proteomes" id="UP000048841"/>
    </source>
</evidence>
<dbReference type="RefSeq" id="WP_050322121.1">
    <property type="nucleotide sequence ID" value="NZ_CGBR01000023.1"/>
</dbReference>
<name>A0A0T7P796_YEREN</name>
<dbReference type="InterPro" id="IPR036745">
    <property type="entry name" value="PolIII_theta_sf"/>
</dbReference>
<sequence length="77" mass="9085">MTFNLADKPQEDKDKMAVDLAASGVAFKERYNMPVIPAQIEEQQPAHLREYFRDRVKHYREVGRTMGKMEYTPPERK</sequence>
<dbReference type="EC" id="2.7.7.7" evidence="1"/>
<organism evidence="1 2">
    <name type="scientific">Yersinia enterocolitica</name>
    <dbReference type="NCBI Taxonomy" id="630"/>
    <lineage>
        <taxon>Bacteria</taxon>
        <taxon>Pseudomonadati</taxon>
        <taxon>Pseudomonadota</taxon>
        <taxon>Gammaproteobacteria</taxon>
        <taxon>Enterobacterales</taxon>
        <taxon>Yersiniaceae</taxon>
        <taxon>Yersinia</taxon>
    </lineage>
</organism>
<dbReference type="GO" id="GO:0006260">
    <property type="term" value="P:DNA replication"/>
    <property type="evidence" value="ECO:0007669"/>
    <property type="project" value="InterPro"/>
</dbReference>
<dbReference type="Gene3D" id="1.20.58.250">
    <property type="entry name" value="DNA polymerase III-theta"/>
    <property type="match status" value="1"/>
</dbReference>
<evidence type="ECO:0000313" key="1">
    <source>
        <dbReference type="EMBL" id="CFQ68368.1"/>
    </source>
</evidence>
<keyword evidence="1" id="KW-0548">Nucleotidyltransferase</keyword>